<gene>
    <name evidence="7" type="ORF">BJ982_001885</name>
</gene>
<dbReference type="PROSITE" id="PS50075">
    <property type="entry name" value="CARRIER"/>
    <property type="match status" value="1"/>
</dbReference>
<dbReference type="GO" id="GO:0031177">
    <property type="term" value="F:phosphopantetheine binding"/>
    <property type="evidence" value="ECO:0007669"/>
    <property type="project" value="InterPro"/>
</dbReference>
<dbReference type="Pfam" id="PF02801">
    <property type="entry name" value="Ketoacyl-synt_C"/>
    <property type="match status" value="1"/>
</dbReference>
<dbReference type="InterPro" id="IPR014030">
    <property type="entry name" value="Ketoacyl_synth_N"/>
</dbReference>
<dbReference type="FunFam" id="3.40.366.10:FF:000002">
    <property type="entry name" value="Probable polyketide synthase 2"/>
    <property type="match status" value="1"/>
</dbReference>
<dbReference type="SUPFAM" id="SSF55048">
    <property type="entry name" value="Probable ACP-binding domain of malonyl-CoA ACP transacylase"/>
    <property type="match status" value="1"/>
</dbReference>
<dbReference type="PROSITE" id="PS52004">
    <property type="entry name" value="KS3_2"/>
    <property type="match status" value="1"/>
</dbReference>
<dbReference type="SUPFAM" id="SSF47336">
    <property type="entry name" value="ACP-like"/>
    <property type="match status" value="1"/>
</dbReference>
<dbReference type="PANTHER" id="PTHR43775:SF37">
    <property type="entry name" value="SI:DKEY-61P9.11"/>
    <property type="match status" value="1"/>
</dbReference>
<dbReference type="EMBL" id="JACHND010000001">
    <property type="protein sequence ID" value="MBB4700341.1"/>
    <property type="molecule type" value="Genomic_DNA"/>
</dbReference>
<dbReference type="InterPro" id="IPR036736">
    <property type="entry name" value="ACP-like_sf"/>
</dbReference>
<dbReference type="InterPro" id="IPR001227">
    <property type="entry name" value="Ac_transferase_dom_sf"/>
</dbReference>
<evidence type="ECO:0000256" key="4">
    <source>
        <dbReference type="ARBA" id="ARBA00023315"/>
    </source>
</evidence>
<dbReference type="SUPFAM" id="SSF53901">
    <property type="entry name" value="Thiolase-like"/>
    <property type="match status" value="1"/>
</dbReference>
<dbReference type="GO" id="GO:0004312">
    <property type="term" value="F:fatty acid synthase activity"/>
    <property type="evidence" value="ECO:0007669"/>
    <property type="project" value="TreeGrafter"/>
</dbReference>
<dbReference type="InterPro" id="IPR014043">
    <property type="entry name" value="Acyl_transferase_dom"/>
</dbReference>
<evidence type="ECO:0000259" key="6">
    <source>
        <dbReference type="PROSITE" id="PS52004"/>
    </source>
</evidence>
<dbReference type="InterPro" id="IPR009081">
    <property type="entry name" value="PP-bd_ACP"/>
</dbReference>
<dbReference type="AlphaFoldDB" id="A0A7W7D7E1"/>
<dbReference type="InterPro" id="IPR014031">
    <property type="entry name" value="Ketoacyl_synth_C"/>
</dbReference>
<keyword evidence="8" id="KW-1185">Reference proteome</keyword>
<evidence type="ECO:0000313" key="7">
    <source>
        <dbReference type="EMBL" id="MBB4700341.1"/>
    </source>
</evidence>
<dbReference type="SMART" id="SM00825">
    <property type="entry name" value="PKS_KS"/>
    <property type="match status" value="1"/>
</dbReference>
<protein>
    <submittedName>
        <fullName evidence="7">Acyl transferase domain-containing protein/aryl carrier-like protein</fullName>
    </submittedName>
</protein>
<dbReference type="Pfam" id="PF00109">
    <property type="entry name" value="ketoacyl-synt"/>
    <property type="match status" value="1"/>
</dbReference>
<dbReference type="Pfam" id="PF00698">
    <property type="entry name" value="Acyl_transf_1"/>
    <property type="match status" value="1"/>
</dbReference>
<organism evidence="7 8">
    <name type="scientific">Sphaerisporangium siamense</name>
    <dbReference type="NCBI Taxonomy" id="795645"/>
    <lineage>
        <taxon>Bacteria</taxon>
        <taxon>Bacillati</taxon>
        <taxon>Actinomycetota</taxon>
        <taxon>Actinomycetes</taxon>
        <taxon>Streptosporangiales</taxon>
        <taxon>Streptosporangiaceae</taxon>
        <taxon>Sphaerisporangium</taxon>
    </lineage>
</organism>
<name>A0A7W7D7E1_9ACTN</name>
<evidence type="ECO:0000256" key="2">
    <source>
        <dbReference type="ARBA" id="ARBA00022553"/>
    </source>
</evidence>
<dbReference type="GO" id="GO:0006633">
    <property type="term" value="P:fatty acid biosynthetic process"/>
    <property type="evidence" value="ECO:0007669"/>
    <property type="project" value="TreeGrafter"/>
</dbReference>
<dbReference type="PANTHER" id="PTHR43775">
    <property type="entry name" value="FATTY ACID SYNTHASE"/>
    <property type="match status" value="1"/>
</dbReference>
<dbReference type="Gene3D" id="3.40.47.10">
    <property type="match status" value="1"/>
</dbReference>
<dbReference type="InterPro" id="IPR020841">
    <property type="entry name" value="PKS_Beta-ketoAc_synthase_dom"/>
</dbReference>
<evidence type="ECO:0000259" key="5">
    <source>
        <dbReference type="PROSITE" id="PS50075"/>
    </source>
</evidence>
<evidence type="ECO:0000256" key="1">
    <source>
        <dbReference type="ARBA" id="ARBA00022450"/>
    </source>
</evidence>
<evidence type="ECO:0000256" key="3">
    <source>
        <dbReference type="ARBA" id="ARBA00022679"/>
    </source>
</evidence>
<dbReference type="Pfam" id="PF22621">
    <property type="entry name" value="CurL-like_PKS_C"/>
    <property type="match status" value="1"/>
</dbReference>
<dbReference type="GO" id="GO:0071770">
    <property type="term" value="P:DIM/DIP cell wall layer assembly"/>
    <property type="evidence" value="ECO:0007669"/>
    <property type="project" value="TreeGrafter"/>
</dbReference>
<comment type="caution">
    <text evidence="7">The sequence shown here is derived from an EMBL/GenBank/DDBJ whole genome shotgun (WGS) entry which is preliminary data.</text>
</comment>
<feature type="domain" description="Ketosynthase family 3 (KS3)" evidence="6">
    <location>
        <begin position="8"/>
        <end position="433"/>
    </location>
</feature>
<dbReference type="Gene3D" id="3.30.70.3290">
    <property type="match status" value="1"/>
</dbReference>
<dbReference type="InterPro" id="IPR016035">
    <property type="entry name" value="Acyl_Trfase/lysoPLipase"/>
</dbReference>
<reference evidence="7 8" key="1">
    <citation type="submission" date="2020-08" db="EMBL/GenBank/DDBJ databases">
        <title>Sequencing the genomes of 1000 actinobacteria strains.</title>
        <authorList>
            <person name="Klenk H.-P."/>
        </authorList>
    </citation>
    <scope>NUCLEOTIDE SEQUENCE [LARGE SCALE GENOMIC DNA]</scope>
    <source>
        <strain evidence="7 8">DSM 45784</strain>
    </source>
</reference>
<dbReference type="InterPro" id="IPR016039">
    <property type="entry name" value="Thiolase-like"/>
</dbReference>
<evidence type="ECO:0000313" key="8">
    <source>
        <dbReference type="Proteomes" id="UP000542210"/>
    </source>
</evidence>
<sequence length="1003" mass="106213">MNSTTSPRDPIAIIGAACRLPGAPNVSAFWDVLAGECCTVGEIPTDRFPSGGLDQATGEWWDRVAARAGGFLEDVDKFDASFFSISPHEALRIDPQHRLLIEVTAEAVEDAGIPLSRLAGSRTAVYTSCLPSDYWDILRRAGLYDMHAAVGAGNWGTLAGRISYLFDLRGPSMGLEATCSTSLLGVHLACRELWTGQSTLAVVAGVNLLLAPDLYLSLADAGVLSPTGRSRFGDAGADGYVRSEAAVSVILKPLSRAMADGDRIYATIIGTAVNSNGRGSGTLIAAGVDGQEAMLRDAYEDAGVSPGQVAYVEAHGPGTPRGDYTELVALSRVMGEGRGPERPCLVGSAKSNIGHGEGAAGLVGLVKAALALKHKTIPATLHVKQPHPLFDEPGAPLRPVMRTQPWPDEPGPAMAGVSSFGLSATNAHVVLAEAPATAETPRRRPGAGPFLLPLSARDGQALRRLALRYAEALNAPGADLRDVCYSAGRRRSHHEHRLAVVGGVEKVAASLRAYGSGAFPQSVAGGAQRASGPSRVVFVFPGQGAQWVGMGRELLDRNRAFARRMRECDRAIQEELGWSVIERLRDDTPMTATGEVQPALWAFQVSLAAVWGDWGITPDLLIGHSMGEIAAATAAGALTVRQGAAVVCRRSALLDGLAGTGAMWVVQLDERQAREAIGEHADQVCVGVVNSARSCVLAGAPEALAEVIEPLRRQGVFCRQVQVDYASHAPQVEPVRPALLEALSALRPRAGRVPLHSTLLNRVVDGAELDAEYWMENLRRPVLFAAAIRAVLAEGSPTLFVEISPHPLLSAVIEDEIAAAGADATAVPSLHRGEPELECLLHALASAYVRGCEPDWDHLYAGGKFVPLPLYPWQRKRFWIDLPEDTMPAPVAEPVFEAAAPERPGVAYDGADLATSSPEAFRQYLMLRFAEFLGLPPDQLDPEVSLSLHGLDSVLAAKLCARIKADLSVEVRVGDLLGARPIGLLAGDLYEAVTAAAVPAEQT</sequence>
<dbReference type="CDD" id="cd00833">
    <property type="entry name" value="PKS"/>
    <property type="match status" value="1"/>
</dbReference>
<dbReference type="SMART" id="SM00827">
    <property type="entry name" value="PKS_AT"/>
    <property type="match status" value="1"/>
</dbReference>
<dbReference type="InterPro" id="IPR050091">
    <property type="entry name" value="PKS_NRPS_Biosynth_Enz"/>
</dbReference>
<keyword evidence="4" id="KW-0012">Acyltransferase</keyword>
<keyword evidence="3 7" id="KW-0808">Transferase</keyword>
<feature type="domain" description="Carrier" evidence="5">
    <location>
        <begin position="919"/>
        <end position="993"/>
    </location>
</feature>
<dbReference type="Gene3D" id="1.10.1200.10">
    <property type="entry name" value="ACP-like"/>
    <property type="match status" value="1"/>
</dbReference>
<dbReference type="Proteomes" id="UP000542210">
    <property type="component" value="Unassembled WGS sequence"/>
</dbReference>
<dbReference type="GO" id="GO:0005886">
    <property type="term" value="C:plasma membrane"/>
    <property type="evidence" value="ECO:0007669"/>
    <property type="project" value="TreeGrafter"/>
</dbReference>
<dbReference type="SMART" id="SM00823">
    <property type="entry name" value="PKS_PP"/>
    <property type="match status" value="1"/>
</dbReference>
<dbReference type="SUPFAM" id="SSF52151">
    <property type="entry name" value="FabD/lysophospholipase-like"/>
    <property type="match status" value="1"/>
</dbReference>
<dbReference type="InterPro" id="IPR020806">
    <property type="entry name" value="PKS_PP-bd"/>
</dbReference>
<dbReference type="Gene3D" id="3.40.366.10">
    <property type="entry name" value="Malonyl-Coenzyme A Acyl Carrier Protein, domain 2"/>
    <property type="match status" value="1"/>
</dbReference>
<keyword evidence="2" id="KW-0597">Phosphoprotein</keyword>
<proteinExistence type="predicted"/>
<accession>A0A7W7D7E1</accession>
<dbReference type="InterPro" id="IPR016036">
    <property type="entry name" value="Malonyl_transacylase_ACP-bd"/>
</dbReference>
<dbReference type="Pfam" id="PF00550">
    <property type="entry name" value="PP-binding"/>
    <property type="match status" value="1"/>
</dbReference>
<dbReference type="GO" id="GO:0005737">
    <property type="term" value="C:cytoplasm"/>
    <property type="evidence" value="ECO:0007669"/>
    <property type="project" value="TreeGrafter"/>
</dbReference>
<dbReference type="RefSeq" id="WP_184878458.1">
    <property type="nucleotide sequence ID" value="NZ_BOOV01000030.1"/>
</dbReference>
<keyword evidence="1" id="KW-0596">Phosphopantetheine</keyword>